<gene>
    <name evidence="2" type="ORF">AsAng_0045400</name>
</gene>
<reference evidence="2" key="1">
    <citation type="submission" date="2022-09" db="EMBL/GenBank/DDBJ databases">
        <title>Aureispira anguillicida sp. nov., isolated from Leptocephalus of Japanese eel Anguilla japonica.</title>
        <authorList>
            <person name="Yuasa K."/>
            <person name="Mekata T."/>
            <person name="Ikunari K."/>
        </authorList>
    </citation>
    <scope>NUCLEOTIDE SEQUENCE</scope>
    <source>
        <strain evidence="2">EL160426</strain>
    </source>
</reference>
<dbReference type="Pfam" id="PF09912">
    <property type="entry name" value="DUF2141"/>
    <property type="match status" value="1"/>
</dbReference>
<dbReference type="KEGG" id="aup:AsAng_0045400"/>
<organism evidence="2 3">
    <name type="scientific">Aureispira anguillae</name>
    <dbReference type="NCBI Taxonomy" id="2864201"/>
    <lineage>
        <taxon>Bacteria</taxon>
        <taxon>Pseudomonadati</taxon>
        <taxon>Bacteroidota</taxon>
        <taxon>Saprospiria</taxon>
        <taxon>Saprospirales</taxon>
        <taxon>Saprospiraceae</taxon>
        <taxon>Aureispira</taxon>
    </lineage>
</organism>
<protein>
    <submittedName>
        <fullName evidence="2">DUF2141 domain-containing protein</fullName>
    </submittedName>
</protein>
<evidence type="ECO:0000313" key="2">
    <source>
        <dbReference type="EMBL" id="BDS13778.1"/>
    </source>
</evidence>
<feature type="signal peptide" evidence="1">
    <location>
        <begin position="1"/>
        <end position="20"/>
    </location>
</feature>
<dbReference type="Proteomes" id="UP001060919">
    <property type="component" value="Chromosome"/>
</dbReference>
<dbReference type="AlphaFoldDB" id="A0A915YIM4"/>
<evidence type="ECO:0000256" key="1">
    <source>
        <dbReference type="SAM" id="SignalP"/>
    </source>
</evidence>
<feature type="chain" id="PRO_5037426415" evidence="1">
    <location>
        <begin position="21"/>
        <end position="142"/>
    </location>
</feature>
<proteinExistence type="predicted"/>
<dbReference type="InterPro" id="IPR018673">
    <property type="entry name" value="DUF2141"/>
</dbReference>
<sequence length="142" mass="16454">MKFGLLFILSSLWFFPPSNTQNIHFKITNIRNTKGNFVLCFFDSHTNYINGQTCLRREIDKKNIQNGELNLSIPMPEGTFGVVLLDDENLNDKMDYGILLPKEGFGFSNHYPTIRKPTFQDFDFNISSNTNFSPILIKVKYM</sequence>
<keyword evidence="3" id="KW-1185">Reference proteome</keyword>
<evidence type="ECO:0000313" key="3">
    <source>
        <dbReference type="Proteomes" id="UP001060919"/>
    </source>
</evidence>
<accession>A0A915YIM4</accession>
<name>A0A915YIM4_9BACT</name>
<dbReference type="EMBL" id="AP026867">
    <property type="protein sequence ID" value="BDS13778.1"/>
    <property type="molecule type" value="Genomic_DNA"/>
</dbReference>
<keyword evidence="1" id="KW-0732">Signal</keyword>
<dbReference type="RefSeq" id="WP_264789028.1">
    <property type="nucleotide sequence ID" value="NZ_AP026867.1"/>
</dbReference>